<comment type="caution">
    <text evidence="10">The sequence shown here is derived from an EMBL/GenBank/DDBJ whole genome shotgun (WGS) entry which is preliminary data.</text>
</comment>
<feature type="transmembrane region" description="Helical" evidence="8">
    <location>
        <begin position="260"/>
        <end position="281"/>
    </location>
</feature>
<evidence type="ECO:0000259" key="9">
    <source>
        <dbReference type="PROSITE" id="PS50928"/>
    </source>
</evidence>
<dbReference type="CDD" id="cd06261">
    <property type="entry name" value="TM_PBP2"/>
    <property type="match status" value="2"/>
</dbReference>
<keyword evidence="3" id="KW-1003">Cell membrane</keyword>
<protein>
    <submittedName>
        <fullName evidence="10">Iron(III) transport system permease protein</fullName>
    </submittedName>
</protein>
<reference evidence="10 11" key="1">
    <citation type="submission" date="2020-08" db="EMBL/GenBank/DDBJ databases">
        <title>Sequencing the genomes of 1000 actinobacteria strains.</title>
        <authorList>
            <person name="Klenk H.-P."/>
        </authorList>
    </citation>
    <scope>NUCLEOTIDE SEQUENCE [LARGE SCALE GENOMIC DNA]</scope>
    <source>
        <strain evidence="10 11">DSM 102122</strain>
    </source>
</reference>
<keyword evidence="11" id="KW-1185">Reference proteome</keyword>
<feature type="transmembrane region" description="Helical" evidence="8">
    <location>
        <begin position="311"/>
        <end position="337"/>
    </location>
</feature>
<keyword evidence="5 8" id="KW-0812">Transmembrane</keyword>
<dbReference type="SUPFAM" id="SSF161098">
    <property type="entry name" value="MetI-like"/>
    <property type="match status" value="2"/>
</dbReference>
<evidence type="ECO:0000256" key="7">
    <source>
        <dbReference type="ARBA" id="ARBA00023136"/>
    </source>
</evidence>
<feature type="transmembrane region" description="Helical" evidence="8">
    <location>
        <begin position="436"/>
        <end position="455"/>
    </location>
</feature>
<evidence type="ECO:0000256" key="3">
    <source>
        <dbReference type="ARBA" id="ARBA00022475"/>
    </source>
</evidence>
<feature type="transmembrane region" description="Helical" evidence="8">
    <location>
        <begin position="372"/>
        <end position="394"/>
    </location>
</feature>
<sequence length="570" mass="62270">MSTTTQDRGRISRRRLPWPKLLILVLVGVPVLVPILYVVVSSFSDSFPGQALNWSWAPWERAFDSGRTVQSLLVSLVLTLRVPISMAVALCFAWFLVRVDVPGRKFVMYALWTAFFLPVLPMTFGWMLLINGNSGLLNQLLDRLPFVDGPIFNLQTIPGIMWVHITLTTIPIMTILLVPAMRAIDASYEEASDIAGARTSTTIRRITLPLLAPAVLVALLAGFIRSLETFEVEQILGTPAEIFVYSTRIFNLLRASPPDYAQAMALSTLLLVILVAVALLYQRVQSRYADNATLGGKGVRVRERPRTAKSWLAAIALYVAVAVCIVGPLAMLVAGSFTKLFGFFFLDQPWTLAHWTSVLTDSDFVGAVKNSAIVALTVGLVGTFVFALLGTVFARSRDRLTRWISLAAWLPWAVPGLLMGVAYLTVFLIVPGLASWLQTLLPLIIVLLVQSLPLGSMMMQSAVTQVSPELEEASYGTGAGWWRTYFRITLPLVAPMAVTVFVITFMSAIRDISSTVLLAAPGHSTLSLLMFEYANGSEPEAAAVVGVIIAIISLAMTAVVLRIGERLSVN</sequence>
<evidence type="ECO:0000256" key="1">
    <source>
        <dbReference type="ARBA" id="ARBA00004429"/>
    </source>
</evidence>
<feature type="transmembrane region" description="Helical" evidence="8">
    <location>
        <begin position="488"/>
        <end position="509"/>
    </location>
</feature>
<dbReference type="PANTHER" id="PTHR43357:SF4">
    <property type="entry name" value="INNER MEMBRANE ABC TRANSPORTER PERMEASE PROTEIN YDCV"/>
    <property type="match status" value="1"/>
</dbReference>
<evidence type="ECO:0000256" key="6">
    <source>
        <dbReference type="ARBA" id="ARBA00022989"/>
    </source>
</evidence>
<dbReference type="GO" id="GO:0005886">
    <property type="term" value="C:plasma membrane"/>
    <property type="evidence" value="ECO:0007669"/>
    <property type="project" value="UniProtKB-SubCell"/>
</dbReference>
<feature type="transmembrane region" description="Helical" evidence="8">
    <location>
        <begin position="406"/>
        <end position="430"/>
    </location>
</feature>
<accession>A0A7W9GLZ3</accession>
<name>A0A7W9GLZ3_9ACTN</name>
<comment type="similarity">
    <text evidence="8">Belongs to the binding-protein-dependent transport system permease family.</text>
</comment>
<proteinExistence type="inferred from homology"/>
<dbReference type="PROSITE" id="PS50928">
    <property type="entry name" value="ABC_TM1"/>
    <property type="match status" value="2"/>
</dbReference>
<keyword evidence="4" id="KW-0997">Cell inner membrane</keyword>
<evidence type="ECO:0000256" key="2">
    <source>
        <dbReference type="ARBA" id="ARBA00022448"/>
    </source>
</evidence>
<feature type="domain" description="ABC transmembrane type-1" evidence="9">
    <location>
        <begin position="65"/>
        <end position="281"/>
    </location>
</feature>
<feature type="transmembrane region" description="Helical" evidence="8">
    <location>
        <begin position="72"/>
        <end position="97"/>
    </location>
</feature>
<dbReference type="AlphaFoldDB" id="A0A7W9GLZ3"/>
<keyword evidence="2 8" id="KW-0813">Transport</keyword>
<evidence type="ECO:0000256" key="5">
    <source>
        <dbReference type="ARBA" id="ARBA00022692"/>
    </source>
</evidence>
<evidence type="ECO:0000313" key="10">
    <source>
        <dbReference type="EMBL" id="MBB5786136.1"/>
    </source>
</evidence>
<evidence type="ECO:0000256" key="4">
    <source>
        <dbReference type="ARBA" id="ARBA00022519"/>
    </source>
</evidence>
<organism evidence="10 11">
    <name type="scientific">Jiangella mangrovi</name>
    <dbReference type="NCBI Taxonomy" id="1524084"/>
    <lineage>
        <taxon>Bacteria</taxon>
        <taxon>Bacillati</taxon>
        <taxon>Actinomycetota</taxon>
        <taxon>Actinomycetes</taxon>
        <taxon>Jiangellales</taxon>
        <taxon>Jiangellaceae</taxon>
        <taxon>Jiangella</taxon>
    </lineage>
</organism>
<keyword evidence="7 8" id="KW-0472">Membrane</keyword>
<feature type="domain" description="ABC transmembrane type-1" evidence="9">
    <location>
        <begin position="368"/>
        <end position="560"/>
    </location>
</feature>
<dbReference type="EMBL" id="JACHMM010000001">
    <property type="protein sequence ID" value="MBB5786136.1"/>
    <property type="molecule type" value="Genomic_DNA"/>
</dbReference>
<feature type="transmembrane region" description="Helical" evidence="8">
    <location>
        <begin position="109"/>
        <end position="130"/>
    </location>
</feature>
<dbReference type="RefSeq" id="WP_184819394.1">
    <property type="nucleotide sequence ID" value="NZ_JACHMM010000001.1"/>
</dbReference>
<dbReference type="Gene3D" id="1.10.3720.10">
    <property type="entry name" value="MetI-like"/>
    <property type="match status" value="2"/>
</dbReference>
<gene>
    <name evidence="10" type="ORF">HD601_000711</name>
</gene>
<feature type="transmembrane region" description="Helical" evidence="8">
    <location>
        <begin position="159"/>
        <end position="178"/>
    </location>
</feature>
<keyword evidence="6 8" id="KW-1133">Transmembrane helix</keyword>
<dbReference type="GO" id="GO:0055085">
    <property type="term" value="P:transmembrane transport"/>
    <property type="evidence" value="ECO:0007669"/>
    <property type="project" value="InterPro"/>
</dbReference>
<feature type="transmembrane region" description="Helical" evidence="8">
    <location>
        <begin position="206"/>
        <end position="224"/>
    </location>
</feature>
<evidence type="ECO:0000256" key="8">
    <source>
        <dbReference type="RuleBase" id="RU363032"/>
    </source>
</evidence>
<dbReference type="PANTHER" id="PTHR43357">
    <property type="entry name" value="INNER MEMBRANE ABC TRANSPORTER PERMEASE PROTEIN YDCV"/>
    <property type="match status" value="1"/>
</dbReference>
<dbReference type="InterPro" id="IPR000515">
    <property type="entry name" value="MetI-like"/>
</dbReference>
<feature type="transmembrane region" description="Helical" evidence="8">
    <location>
        <begin position="21"/>
        <end position="40"/>
    </location>
</feature>
<feature type="transmembrane region" description="Helical" evidence="8">
    <location>
        <begin position="541"/>
        <end position="561"/>
    </location>
</feature>
<dbReference type="Pfam" id="PF00528">
    <property type="entry name" value="BPD_transp_1"/>
    <property type="match status" value="1"/>
</dbReference>
<dbReference type="Proteomes" id="UP000542813">
    <property type="component" value="Unassembled WGS sequence"/>
</dbReference>
<evidence type="ECO:0000313" key="11">
    <source>
        <dbReference type="Proteomes" id="UP000542813"/>
    </source>
</evidence>
<dbReference type="InterPro" id="IPR035906">
    <property type="entry name" value="MetI-like_sf"/>
</dbReference>
<comment type="subcellular location">
    <subcellularLocation>
        <location evidence="1">Cell inner membrane</location>
        <topology evidence="1">Multi-pass membrane protein</topology>
    </subcellularLocation>
    <subcellularLocation>
        <location evidence="8">Cell membrane</location>
        <topology evidence="8">Multi-pass membrane protein</topology>
    </subcellularLocation>
</comment>